<proteinExistence type="predicted"/>
<evidence type="ECO:0000313" key="1">
    <source>
        <dbReference type="EMBL" id="MCF4122356.1"/>
    </source>
</evidence>
<evidence type="ECO:0000313" key="2">
    <source>
        <dbReference type="Proteomes" id="UP001165405"/>
    </source>
</evidence>
<keyword evidence="2" id="KW-1185">Reference proteome</keyword>
<dbReference type="Gene3D" id="3.30.70.1280">
    <property type="entry name" value="SP0830-like domains"/>
    <property type="match status" value="1"/>
</dbReference>
<dbReference type="PANTHER" id="PTHR36439">
    <property type="entry name" value="BLL4334 PROTEIN"/>
    <property type="match status" value="1"/>
</dbReference>
<sequence length="185" mass="19561">MTAYVVLLRGVNLGPHRRVSAADLRGAAQDVGLTDVRTLLTSGNLVVTTGTSGARSPEEVARLVHDSLATRLGIDVPAVALTTSRLADIVRANPFTAAAREDPSHLQVHVPLGPVDAAGIARIDLSVPGREFVAVEKGVVYVHYVDGIGRSRLTTDVLDKAAGSPMTGRNWNTVTRLLEVAQDLE</sequence>
<dbReference type="EMBL" id="JAKGSG010000041">
    <property type="protein sequence ID" value="MCF4122356.1"/>
    <property type="molecule type" value="Genomic_DNA"/>
</dbReference>
<dbReference type="AlphaFoldDB" id="A0AA41U871"/>
<dbReference type="PIRSF" id="PIRSF008502">
    <property type="entry name" value="UCP008502"/>
    <property type="match status" value="1"/>
</dbReference>
<organism evidence="1 2">
    <name type="scientific">Antribacter soli</name>
    <dbReference type="NCBI Taxonomy" id="2910976"/>
    <lineage>
        <taxon>Bacteria</taxon>
        <taxon>Bacillati</taxon>
        <taxon>Actinomycetota</taxon>
        <taxon>Actinomycetes</taxon>
        <taxon>Micrococcales</taxon>
        <taxon>Promicromonosporaceae</taxon>
        <taxon>Antribacter</taxon>
    </lineage>
</organism>
<dbReference type="SUPFAM" id="SSF160379">
    <property type="entry name" value="SP0830-like"/>
    <property type="match status" value="1"/>
</dbReference>
<name>A0AA41U871_9MICO</name>
<gene>
    <name evidence="1" type="ORF">L1785_15360</name>
</gene>
<dbReference type="InterPro" id="IPR012545">
    <property type="entry name" value="DUF1697"/>
</dbReference>
<dbReference type="RefSeq" id="WP_236090149.1">
    <property type="nucleotide sequence ID" value="NZ_JAKGSG010000041.1"/>
</dbReference>
<dbReference type="Pfam" id="PF08002">
    <property type="entry name" value="DUF1697"/>
    <property type="match status" value="1"/>
</dbReference>
<reference evidence="1" key="1">
    <citation type="submission" date="2022-01" db="EMBL/GenBank/DDBJ databases">
        <title>Antribacter sp. nov., isolated from Guizhou of China.</title>
        <authorList>
            <person name="Chengliang C."/>
            <person name="Ya Z."/>
        </authorList>
    </citation>
    <scope>NUCLEOTIDE SEQUENCE</scope>
    <source>
        <strain evidence="1">KLBMP 9083</strain>
    </source>
</reference>
<accession>A0AA41U871</accession>
<comment type="caution">
    <text evidence="1">The sequence shown here is derived from an EMBL/GenBank/DDBJ whole genome shotgun (WGS) entry which is preliminary data.</text>
</comment>
<dbReference type="PANTHER" id="PTHR36439:SF1">
    <property type="entry name" value="DUF1697 DOMAIN-CONTAINING PROTEIN"/>
    <property type="match status" value="1"/>
</dbReference>
<protein>
    <submittedName>
        <fullName evidence="1">DUF1697 domain-containing protein</fullName>
    </submittedName>
</protein>
<dbReference type="Proteomes" id="UP001165405">
    <property type="component" value="Unassembled WGS sequence"/>
</dbReference>